<reference evidence="11 12" key="1">
    <citation type="submission" date="2021-03" db="EMBL/GenBank/DDBJ databases">
        <title>Aliifodinibius sp. nov., a new bacterium isolated from saline soil.</title>
        <authorList>
            <person name="Galisteo C."/>
            <person name="De La Haba R."/>
            <person name="Sanchez-Porro C."/>
            <person name="Ventosa A."/>
        </authorList>
    </citation>
    <scope>NUCLEOTIDE SEQUENCE [LARGE SCALE GENOMIC DNA]</scope>
    <source>
        <strain evidence="11 12">1BSP15-2V2</strain>
    </source>
</reference>
<evidence type="ECO:0000256" key="4">
    <source>
        <dbReference type="ARBA" id="ARBA00022692"/>
    </source>
</evidence>
<accession>A0ABT3PQ13</accession>
<dbReference type="RefSeq" id="WP_265766731.1">
    <property type="nucleotide sequence ID" value="NZ_JAGGJA010000009.1"/>
</dbReference>
<dbReference type="Pfam" id="PF13715">
    <property type="entry name" value="CarbopepD_reg_2"/>
    <property type="match status" value="1"/>
</dbReference>
<evidence type="ECO:0000256" key="7">
    <source>
        <dbReference type="PROSITE-ProRule" id="PRU01360"/>
    </source>
</evidence>
<keyword evidence="4 7" id="KW-0812">Transmembrane</keyword>
<feature type="chain" id="PRO_5045878878" evidence="9">
    <location>
        <begin position="28"/>
        <end position="1155"/>
    </location>
</feature>
<keyword evidence="12" id="KW-1185">Reference proteome</keyword>
<dbReference type="EMBL" id="JAGGJA010000009">
    <property type="protein sequence ID" value="MCW9707945.1"/>
    <property type="molecule type" value="Genomic_DNA"/>
</dbReference>
<sequence length="1155" mass="125997">MRKRGQSFCTAFLFFCVVLLFNPNAEAQEVEELLAKSVFPATVEEKPSYMAQKVSVNAQEKSLKTILTTIEEQVSITFSYQEKVFDKTGKYSFHLEKVSLDRALSIILKEPEIDYVPIEGGYIILKQKKQRQQAIQTVLAGTITDGETGESLPGANVSIANTTKGASADENGQFSITGVEPGTYTLIATFIGYQESTREVTVSEGQERITVDFVLQPAAMALDEMVVVGYGTQARGSVTGSVSSLAADDISASGQSSVEQSLQGRVSGVQVVQTGGGKPGGGVSVNIRGIGTINSESPLYVIDGVPIQGSSESQLGTNVLSSLNPNDIESIDILKDASAAAIYGSRASGGVVLITTKKGTRGPVQVNFEASYGTQSQPEFYDVLNADQYAQYLRDLRSGPNSGELPSNFANGERPPHNTDWQEELFRAAPMQNYNLDISGGGESSTYSIGLGYYDETGTMVGSEFQRYSLRGNYQFEVNDNVNFGGSVLLSKGDIAQNDQAGGRRSIEHAMKQAPTVPVYDESFLGGFGWPVTADGQDASNPIATAHLIEDSINRYSVVSSVYGEATFLQNFTYKLQVGLDFRYSDATTYNDVYENTRRLTVRSSLNRTRSQNLNPLIEQTLSYDKTIGKHDVSVLAGFSAQLFTYDFVNGSGLDLPTNVKSLGAASSSLTVDSETQKNTLRSLFGRVTYSYDDKYLFTGNIRRDESSKLFNSTDPVGIFPSVSVGWRVSEEPFLSDSDIISNLKIRAGYGELGNQSVLSNYPTTVNLSTNYYYVFGNQNTQGIGQQSMANRNITWETSAQTDVGVEIGFLDDMFSLDVDYYNRRTEQLLWEAQVPASVGLNPPFINAGTIENNGFEFATSYQQTFGDLSVNLSGNLTTIDNEVISLGANDQLQIIPPEADVADDLQDVSITKVGAPVGQFYGYVTDGLFQSWDEVYDHASQNQDPDGGRDEVTASQYTAPGDIRFKDLNGDGAINDADKTIIGNPIPDFNYGFTADLSYKNFDFNLFLQGNYGNEIYNGATKWLQDLRQNFNQGTAALDRWTPENTNTDVPRATPNDPNSNISRSSDRYVEDGSYLRIKSLTLGYTLGQDLVNRVGASRFRIYAKARNLLTLTGYSGLEPEIGSLSTGTARDAGIDRFVYPQPRAFLLGVQLGF</sequence>
<protein>
    <submittedName>
        <fullName evidence="11">TonB-dependent receptor</fullName>
    </submittedName>
</protein>
<dbReference type="PROSITE" id="PS52016">
    <property type="entry name" value="TONB_DEPENDENT_REC_3"/>
    <property type="match status" value="1"/>
</dbReference>
<evidence type="ECO:0000256" key="2">
    <source>
        <dbReference type="ARBA" id="ARBA00022448"/>
    </source>
</evidence>
<evidence type="ECO:0000256" key="1">
    <source>
        <dbReference type="ARBA" id="ARBA00004571"/>
    </source>
</evidence>
<dbReference type="NCBIfam" id="TIGR04056">
    <property type="entry name" value="OMP_RagA_SusC"/>
    <property type="match status" value="1"/>
</dbReference>
<feature type="signal peptide" evidence="9">
    <location>
        <begin position="1"/>
        <end position="27"/>
    </location>
</feature>
<name>A0ABT3PQ13_9BACT</name>
<keyword evidence="11" id="KW-0675">Receptor</keyword>
<dbReference type="Gene3D" id="2.40.170.20">
    <property type="entry name" value="TonB-dependent receptor, beta-barrel domain"/>
    <property type="match status" value="1"/>
</dbReference>
<keyword evidence="9" id="KW-0732">Signal</keyword>
<dbReference type="Pfam" id="PF07715">
    <property type="entry name" value="Plug"/>
    <property type="match status" value="1"/>
</dbReference>
<keyword evidence="6 7" id="KW-0998">Cell outer membrane</keyword>
<dbReference type="InterPro" id="IPR023997">
    <property type="entry name" value="TonB-dep_OMP_SusC/RagA_CS"/>
</dbReference>
<evidence type="ECO:0000313" key="11">
    <source>
        <dbReference type="EMBL" id="MCW9707945.1"/>
    </source>
</evidence>
<evidence type="ECO:0000256" key="9">
    <source>
        <dbReference type="SAM" id="SignalP"/>
    </source>
</evidence>
<evidence type="ECO:0000256" key="6">
    <source>
        <dbReference type="ARBA" id="ARBA00023237"/>
    </source>
</evidence>
<evidence type="ECO:0000256" key="3">
    <source>
        <dbReference type="ARBA" id="ARBA00022452"/>
    </source>
</evidence>
<dbReference type="Gene3D" id="2.170.130.10">
    <property type="entry name" value="TonB-dependent receptor, plug domain"/>
    <property type="match status" value="1"/>
</dbReference>
<dbReference type="SUPFAM" id="SSF49464">
    <property type="entry name" value="Carboxypeptidase regulatory domain-like"/>
    <property type="match status" value="1"/>
</dbReference>
<dbReference type="InterPro" id="IPR012910">
    <property type="entry name" value="Plug_dom"/>
</dbReference>
<comment type="subcellular location">
    <subcellularLocation>
        <location evidence="1 7">Cell outer membrane</location>
        <topology evidence="1 7">Multi-pass membrane protein</topology>
    </subcellularLocation>
</comment>
<dbReference type="Gene3D" id="2.60.40.1120">
    <property type="entry name" value="Carboxypeptidase-like, regulatory domain"/>
    <property type="match status" value="1"/>
</dbReference>
<dbReference type="NCBIfam" id="TIGR04057">
    <property type="entry name" value="SusC_RagA_signa"/>
    <property type="match status" value="1"/>
</dbReference>
<keyword evidence="3 7" id="KW-1134">Transmembrane beta strand</keyword>
<evidence type="ECO:0000256" key="5">
    <source>
        <dbReference type="ARBA" id="ARBA00023136"/>
    </source>
</evidence>
<dbReference type="SUPFAM" id="SSF56935">
    <property type="entry name" value="Porins"/>
    <property type="match status" value="1"/>
</dbReference>
<organism evidence="11 12">
    <name type="scientific">Fodinibius salsisoli</name>
    <dbReference type="NCBI Taxonomy" id="2820877"/>
    <lineage>
        <taxon>Bacteria</taxon>
        <taxon>Pseudomonadati</taxon>
        <taxon>Balneolota</taxon>
        <taxon>Balneolia</taxon>
        <taxon>Balneolales</taxon>
        <taxon>Balneolaceae</taxon>
        <taxon>Fodinibius</taxon>
    </lineage>
</organism>
<comment type="caution">
    <text evidence="11">The sequence shown here is derived from an EMBL/GenBank/DDBJ whole genome shotgun (WGS) entry which is preliminary data.</text>
</comment>
<dbReference type="Proteomes" id="UP001207918">
    <property type="component" value="Unassembled WGS sequence"/>
</dbReference>
<comment type="similarity">
    <text evidence="7">Belongs to the TonB-dependent receptor family.</text>
</comment>
<evidence type="ECO:0000313" key="12">
    <source>
        <dbReference type="Proteomes" id="UP001207918"/>
    </source>
</evidence>
<dbReference type="InterPro" id="IPR008969">
    <property type="entry name" value="CarboxyPept-like_regulatory"/>
</dbReference>
<dbReference type="InterPro" id="IPR039426">
    <property type="entry name" value="TonB-dep_rcpt-like"/>
</dbReference>
<feature type="domain" description="TonB-dependent receptor plug" evidence="10">
    <location>
        <begin position="237"/>
        <end position="351"/>
    </location>
</feature>
<keyword evidence="5 7" id="KW-0472">Membrane</keyword>
<gene>
    <name evidence="11" type="ORF">J6I44_13845</name>
</gene>
<dbReference type="InterPro" id="IPR023996">
    <property type="entry name" value="TonB-dep_OMP_SusC/RagA"/>
</dbReference>
<feature type="region of interest" description="Disordered" evidence="8">
    <location>
        <begin position="1038"/>
        <end position="1067"/>
    </location>
</feature>
<evidence type="ECO:0000256" key="8">
    <source>
        <dbReference type="SAM" id="MobiDB-lite"/>
    </source>
</evidence>
<dbReference type="InterPro" id="IPR036942">
    <property type="entry name" value="Beta-barrel_TonB_sf"/>
</dbReference>
<evidence type="ECO:0000259" key="10">
    <source>
        <dbReference type="Pfam" id="PF07715"/>
    </source>
</evidence>
<keyword evidence="2 7" id="KW-0813">Transport</keyword>
<dbReference type="InterPro" id="IPR037066">
    <property type="entry name" value="Plug_dom_sf"/>
</dbReference>
<proteinExistence type="inferred from homology"/>